<proteinExistence type="predicted"/>
<evidence type="ECO:0000313" key="2">
    <source>
        <dbReference type="Proteomes" id="UP000321558"/>
    </source>
</evidence>
<dbReference type="RefSeq" id="WP_147210002.1">
    <property type="nucleotide sequence ID" value="NZ_BJYM01000006.1"/>
</dbReference>
<gene>
    <name evidence="1" type="ORF">OSO01_17170</name>
</gene>
<reference evidence="1 2" key="1">
    <citation type="submission" date="2019-07" db="EMBL/GenBank/DDBJ databases">
        <title>Whole genome shotgun sequence of Oceanobacillus sojae NBRC 105379.</title>
        <authorList>
            <person name="Hosoyama A."/>
            <person name="Uohara A."/>
            <person name="Ohji S."/>
            <person name="Ichikawa N."/>
        </authorList>
    </citation>
    <scope>NUCLEOTIDE SEQUENCE [LARGE SCALE GENOMIC DNA]</scope>
    <source>
        <strain evidence="1 2">NBRC 105379</strain>
    </source>
</reference>
<protein>
    <recommendedName>
        <fullName evidence="3">Histone deacetylase</fullName>
    </recommendedName>
</protein>
<organism evidence="1 2">
    <name type="scientific">Oceanobacillus sojae</name>
    <dbReference type="NCBI Taxonomy" id="582851"/>
    <lineage>
        <taxon>Bacteria</taxon>
        <taxon>Bacillati</taxon>
        <taxon>Bacillota</taxon>
        <taxon>Bacilli</taxon>
        <taxon>Bacillales</taxon>
        <taxon>Bacillaceae</taxon>
        <taxon>Oceanobacillus</taxon>
    </lineage>
</organism>
<dbReference type="Gene3D" id="3.10.490.10">
    <property type="entry name" value="Gamma-glutamyl cyclotransferase-like"/>
    <property type="match status" value="1"/>
</dbReference>
<comment type="caution">
    <text evidence="1">The sequence shown here is derived from an EMBL/GenBank/DDBJ whole genome shotgun (WGS) entry which is preliminary data.</text>
</comment>
<keyword evidence="2" id="KW-1185">Reference proteome</keyword>
<dbReference type="Proteomes" id="UP000321558">
    <property type="component" value="Unassembled WGS sequence"/>
</dbReference>
<dbReference type="STRING" id="582851.GCA_900162665_00848"/>
<sequence length="211" mass="24064">MDVWYVSYGSNISKNRFACYIEGGIPEGSEKEERGCKNTTPPKKTTKAILPYPLYFMKEESKWGEGGVAFIGHEPDNDTRTYARKYLITDEQFGEVVEQENNVDALHINVQDVMDKGYVDLEEGWYGRVIYLGKEDGAPMFTFTSPDVMGTHGFSTPPQSYLSMISRGLKEIGLTEEDIVEYFLSKPGIEGEFTKDALYRYIFCYELNNNI</sequence>
<accession>A0A511ZHQ6</accession>
<dbReference type="OrthoDB" id="8538589at2"/>
<dbReference type="AlphaFoldDB" id="A0A511ZHQ6"/>
<evidence type="ECO:0008006" key="3">
    <source>
        <dbReference type="Google" id="ProtNLM"/>
    </source>
</evidence>
<name>A0A511ZHQ6_9BACI</name>
<evidence type="ECO:0000313" key="1">
    <source>
        <dbReference type="EMBL" id="GEN86978.1"/>
    </source>
</evidence>
<dbReference type="EMBL" id="BJYM01000006">
    <property type="protein sequence ID" value="GEN86978.1"/>
    <property type="molecule type" value="Genomic_DNA"/>
</dbReference>